<keyword evidence="4" id="KW-0406">Ion transport</keyword>
<dbReference type="NCBIfam" id="TIGR01145">
    <property type="entry name" value="ATP_synt_delta"/>
    <property type="match status" value="1"/>
</dbReference>
<keyword evidence="6" id="KW-0066">ATP synthesis</keyword>
<evidence type="ECO:0000313" key="7">
    <source>
        <dbReference type="EMBL" id="CAB4730795.1"/>
    </source>
</evidence>
<evidence type="ECO:0000256" key="3">
    <source>
        <dbReference type="ARBA" id="ARBA00022781"/>
    </source>
</evidence>
<dbReference type="GO" id="GO:0046933">
    <property type="term" value="F:proton-transporting ATP synthase activity, rotational mechanism"/>
    <property type="evidence" value="ECO:0007669"/>
    <property type="project" value="InterPro"/>
</dbReference>
<gene>
    <name evidence="7" type="ORF">UFOPK2754_00465</name>
    <name evidence="8" type="ORF">UFOPK3139_03016</name>
    <name evidence="9" type="ORF">UFOPK3543_00601</name>
    <name evidence="10" type="ORF">UFOPK3967_02249</name>
</gene>
<dbReference type="PRINTS" id="PR00125">
    <property type="entry name" value="ATPASEDELTA"/>
</dbReference>
<dbReference type="Gene3D" id="1.10.520.20">
    <property type="entry name" value="N-terminal domain of the delta subunit of the F1F0-ATP synthase"/>
    <property type="match status" value="1"/>
</dbReference>
<sequence length="176" mass="18109">MSSDLIQSYAGAFHAVAAAEGMLVVVEEELFRFGQALEANDALLSVLSDPSVPVARRQQVVEDLLGGQASPATLGLVSLAVGAGHGAELPEIVRALVERSAASRNHAVAEVRSAVALTADQTTRLAAAITAATGKAVEIKVVIDPSVLGGLVTQIGDTVIDGSVRHRLNQVREAIA</sequence>
<organism evidence="7">
    <name type="scientific">freshwater metagenome</name>
    <dbReference type="NCBI Taxonomy" id="449393"/>
    <lineage>
        <taxon>unclassified sequences</taxon>
        <taxon>metagenomes</taxon>
        <taxon>ecological metagenomes</taxon>
    </lineage>
</organism>
<evidence type="ECO:0000256" key="5">
    <source>
        <dbReference type="ARBA" id="ARBA00023136"/>
    </source>
</evidence>
<accession>A0A6J6S835</accession>
<keyword evidence="5" id="KW-0472">Membrane</keyword>
<proteinExistence type="inferred from homology"/>
<dbReference type="Pfam" id="PF00213">
    <property type="entry name" value="OSCP"/>
    <property type="match status" value="1"/>
</dbReference>
<comment type="subcellular location">
    <subcellularLocation>
        <location evidence="1">Membrane</location>
    </subcellularLocation>
</comment>
<evidence type="ECO:0000256" key="2">
    <source>
        <dbReference type="ARBA" id="ARBA00022448"/>
    </source>
</evidence>
<evidence type="ECO:0000256" key="4">
    <source>
        <dbReference type="ARBA" id="ARBA00023065"/>
    </source>
</evidence>
<name>A0A6J6S835_9ZZZZ</name>
<dbReference type="EMBL" id="CAFBMH010000014">
    <property type="protein sequence ID" value="CAB4896297.1"/>
    <property type="molecule type" value="Genomic_DNA"/>
</dbReference>
<keyword evidence="2" id="KW-0813">Transport</keyword>
<evidence type="ECO:0000313" key="10">
    <source>
        <dbReference type="EMBL" id="CAB5011327.1"/>
    </source>
</evidence>
<protein>
    <submittedName>
        <fullName evidence="7">Unannotated protein</fullName>
    </submittedName>
</protein>
<dbReference type="HAMAP" id="MF_01416">
    <property type="entry name" value="ATP_synth_delta_bact"/>
    <property type="match status" value="1"/>
</dbReference>
<dbReference type="AlphaFoldDB" id="A0A6J6S835"/>
<dbReference type="EMBL" id="CAEZYR010000010">
    <property type="protein sequence ID" value="CAB4730795.1"/>
    <property type="molecule type" value="Genomic_DNA"/>
</dbReference>
<dbReference type="InterPro" id="IPR026015">
    <property type="entry name" value="ATP_synth_OSCP/delta_N_sf"/>
</dbReference>
<evidence type="ECO:0000313" key="8">
    <source>
        <dbReference type="EMBL" id="CAB4836572.1"/>
    </source>
</evidence>
<dbReference type="InterPro" id="IPR000711">
    <property type="entry name" value="ATPase_OSCP/dsu"/>
</dbReference>
<evidence type="ECO:0000256" key="1">
    <source>
        <dbReference type="ARBA" id="ARBA00004370"/>
    </source>
</evidence>
<evidence type="ECO:0000313" key="9">
    <source>
        <dbReference type="EMBL" id="CAB4896297.1"/>
    </source>
</evidence>
<dbReference type="PANTHER" id="PTHR11910">
    <property type="entry name" value="ATP SYNTHASE DELTA CHAIN"/>
    <property type="match status" value="1"/>
</dbReference>
<keyword evidence="3" id="KW-0375">Hydrogen ion transport</keyword>
<evidence type="ECO:0000256" key="6">
    <source>
        <dbReference type="ARBA" id="ARBA00023310"/>
    </source>
</evidence>
<reference evidence="7" key="1">
    <citation type="submission" date="2020-05" db="EMBL/GenBank/DDBJ databases">
        <authorList>
            <person name="Chiriac C."/>
            <person name="Salcher M."/>
            <person name="Ghai R."/>
            <person name="Kavagutti S V."/>
        </authorList>
    </citation>
    <scope>NUCLEOTIDE SEQUENCE</scope>
</reference>
<dbReference type="EMBL" id="CAFABA010000196">
    <property type="protein sequence ID" value="CAB4836572.1"/>
    <property type="molecule type" value="Genomic_DNA"/>
</dbReference>
<dbReference type="EMBL" id="CAFBOS010000163">
    <property type="protein sequence ID" value="CAB5011327.1"/>
    <property type="molecule type" value="Genomic_DNA"/>
</dbReference>
<dbReference type="SUPFAM" id="SSF47928">
    <property type="entry name" value="N-terminal domain of the delta subunit of the F1F0-ATP synthase"/>
    <property type="match status" value="1"/>
</dbReference>
<dbReference type="GO" id="GO:0016020">
    <property type="term" value="C:membrane"/>
    <property type="evidence" value="ECO:0007669"/>
    <property type="project" value="UniProtKB-SubCell"/>
</dbReference>